<sequence length="80" mass="8607">MKVHPDRVKAKVKHIATAGWCASSRAVCGIALRGKDVCFEMVRPFGLGDYDMDGQGVSRNPSPAILAEEPRDNAVNPARA</sequence>
<accession>A0A1P8WLK5</accession>
<protein>
    <submittedName>
        <fullName evidence="2">Uncharacterized protein</fullName>
    </submittedName>
</protein>
<name>A0A1P8WLK5_9PLAN</name>
<dbReference type="EMBL" id="CP017641">
    <property type="protein sequence ID" value="APZ94933.1"/>
    <property type="molecule type" value="Genomic_DNA"/>
</dbReference>
<dbReference type="KEGG" id="fmr:Fuma_04584"/>
<evidence type="ECO:0000256" key="1">
    <source>
        <dbReference type="SAM" id="MobiDB-lite"/>
    </source>
</evidence>
<reference evidence="2 3" key="1">
    <citation type="journal article" date="2016" name="Front. Microbiol.">
        <title>Fuerstia marisgermanicae gen. nov., sp. nov., an Unusual Member of the Phylum Planctomycetes from the German Wadden Sea.</title>
        <authorList>
            <person name="Kohn T."/>
            <person name="Heuer A."/>
            <person name="Jogler M."/>
            <person name="Vollmers J."/>
            <person name="Boedeker C."/>
            <person name="Bunk B."/>
            <person name="Rast P."/>
            <person name="Borchert D."/>
            <person name="Glockner I."/>
            <person name="Freese H.M."/>
            <person name="Klenk H.P."/>
            <person name="Overmann J."/>
            <person name="Kaster A.K."/>
            <person name="Rohde M."/>
            <person name="Wiegand S."/>
            <person name="Jogler C."/>
        </authorList>
    </citation>
    <scope>NUCLEOTIDE SEQUENCE [LARGE SCALE GENOMIC DNA]</scope>
    <source>
        <strain evidence="2 3">NH11</strain>
    </source>
</reference>
<evidence type="ECO:0000313" key="2">
    <source>
        <dbReference type="EMBL" id="APZ94933.1"/>
    </source>
</evidence>
<dbReference type="STRING" id="1891926.Fuma_04584"/>
<keyword evidence="3" id="KW-1185">Reference proteome</keyword>
<gene>
    <name evidence="2" type="ORF">Fuma_04584</name>
</gene>
<evidence type="ECO:0000313" key="3">
    <source>
        <dbReference type="Proteomes" id="UP000187735"/>
    </source>
</evidence>
<feature type="region of interest" description="Disordered" evidence="1">
    <location>
        <begin position="52"/>
        <end position="80"/>
    </location>
</feature>
<dbReference type="RefSeq" id="WP_145944320.1">
    <property type="nucleotide sequence ID" value="NZ_CP017641.1"/>
</dbReference>
<proteinExistence type="predicted"/>
<dbReference type="Proteomes" id="UP000187735">
    <property type="component" value="Chromosome"/>
</dbReference>
<organism evidence="2 3">
    <name type="scientific">Fuerstiella marisgermanici</name>
    <dbReference type="NCBI Taxonomy" id="1891926"/>
    <lineage>
        <taxon>Bacteria</taxon>
        <taxon>Pseudomonadati</taxon>
        <taxon>Planctomycetota</taxon>
        <taxon>Planctomycetia</taxon>
        <taxon>Planctomycetales</taxon>
        <taxon>Planctomycetaceae</taxon>
        <taxon>Fuerstiella</taxon>
    </lineage>
</organism>
<dbReference type="AlphaFoldDB" id="A0A1P8WLK5"/>